<comment type="similarity">
    <text evidence="1">Belongs to the short-chain dehydrogenases/reductases (SDR) family.</text>
</comment>
<keyword evidence="2" id="KW-0560">Oxidoreductase</keyword>
<evidence type="ECO:0000313" key="3">
    <source>
        <dbReference type="EMBL" id="AOZ49333.1"/>
    </source>
</evidence>
<evidence type="ECO:0000256" key="1">
    <source>
        <dbReference type="ARBA" id="ARBA00006484"/>
    </source>
</evidence>
<protein>
    <submittedName>
        <fullName evidence="3">Dehydrogenase</fullName>
    </submittedName>
</protein>
<evidence type="ECO:0000313" key="4">
    <source>
        <dbReference type="Proteomes" id="UP000178776"/>
    </source>
</evidence>
<dbReference type="PRINTS" id="PR00081">
    <property type="entry name" value="GDHRDH"/>
</dbReference>
<dbReference type="Pfam" id="PF13561">
    <property type="entry name" value="adh_short_C2"/>
    <property type="match status" value="1"/>
</dbReference>
<sequence length="235" mass="24195">MSAATDFLRQKTVAVLGGTSGIGRAVAQAAADAGAQVYVLGRSVAQPGPWQSLRADVTDLHSLRNAFAGIGRIDHLILTAGARVGSPRLEDMTGDDLRQTFEVKLFGNLLAAQQALPYLAADASITFTSGLLSRKYSAGGLLKSTVNAALEAAARNLAKELAPRRVNAVSPGVVDTELWGEPGAEGRGAAMARIASGLPLGRVGRPQDLAQAYLFAMGNAFLTGAVLDVDGGGLL</sequence>
<dbReference type="STRING" id="1108595.BKX93_04510"/>
<dbReference type="Proteomes" id="UP000178776">
    <property type="component" value="Chromosome"/>
</dbReference>
<dbReference type="Gene3D" id="3.40.50.720">
    <property type="entry name" value="NAD(P)-binding Rossmann-like Domain"/>
    <property type="match status" value="1"/>
</dbReference>
<dbReference type="KEGG" id="cvc:BKX93_04510"/>
<dbReference type="InterPro" id="IPR002347">
    <property type="entry name" value="SDR_fam"/>
</dbReference>
<dbReference type="RefSeq" id="WP_046157616.1">
    <property type="nucleotide sequence ID" value="NZ_CP017707.1"/>
</dbReference>
<dbReference type="EMBL" id="CP017707">
    <property type="protein sequence ID" value="AOZ49333.1"/>
    <property type="molecule type" value="Genomic_DNA"/>
</dbReference>
<dbReference type="GeneID" id="68840473"/>
<evidence type="ECO:0000256" key="2">
    <source>
        <dbReference type="ARBA" id="ARBA00023002"/>
    </source>
</evidence>
<reference evidence="3 4" key="1">
    <citation type="submission" date="2016-10" db="EMBL/GenBank/DDBJ databases">
        <title>Chromobacterium muskegensis sp. nov., an insecticidal bacterium isolated from Sphagnum bogs.</title>
        <authorList>
            <person name="Sparks M.E."/>
            <person name="Blackburn M.B."/>
            <person name="Gundersen-Rindal D.E."/>
            <person name="Mitchell A."/>
            <person name="Farrar R."/>
            <person name="Kuhar D."/>
        </authorList>
    </citation>
    <scope>NUCLEOTIDE SEQUENCE [LARGE SCALE GENOMIC DNA]</scope>
    <source>
        <strain evidence="3 4">21-1</strain>
    </source>
</reference>
<proteinExistence type="inferred from homology"/>
<dbReference type="GO" id="GO:0016491">
    <property type="term" value="F:oxidoreductase activity"/>
    <property type="evidence" value="ECO:0007669"/>
    <property type="project" value="UniProtKB-KW"/>
</dbReference>
<dbReference type="SUPFAM" id="SSF51735">
    <property type="entry name" value="NAD(P)-binding Rossmann-fold domains"/>
    <property type="match status" value="1"/>
</dbReference>
<dbReference type="PANTHER" id="PTHR43477:SF1">
    <property type="entry name" value="DIHYDROANTICAPSIN 7-DEHYDROGENASE"/>
    <property type="match status" value="1"/>
</dbReference>
<name>A0A1D9LDI4_9NEIS</name>
<gene>
    <name evidence="3" type="ORF">BKX93_04510</name>
</gene>
<accession>A0A1D9LDI4</accession>
<organism evidence="3 4">
    <name type="scientific">Chromobacterium vaccinii</name>
    <dbReference type="NCBI Taxonomy" id="1108595"/>
    <lineage>
        <taxon>Bacteria</taxon>
        <taxon>Pseudomonadati</taxon>
        <taxon>Pseudomonadota</taxon>
        <taxon>Betaproteobacteria</taxon>
        <taxon>Neisseriales</taxon>
        <taxon>Chromobacteriaceae</taxon>
        <taxon>Chromobacterium</taxon>
    </lineage>
</organism>
<dbReference type="AlphaFoldDB" id="A0A1D9LDI4"/>
<dbReference type="InterPro" id="IPR051122">
    <property type="entry name" value="SDR_DHRS6-like"/>
</dbReference>
<dbReference type="InterPro" id="IPR036291">
    <property type="entry name" value="NAD(P)-bd_dom_sf"/>
</dbReference>
<dbReference type="PANTHER" id="PTHR43477">
    <property type="entry name" value="DIHYDROANTICAPSIN 7-DEHYDROGENASE"/>
    <property type="match status" value="1"/>
</dbReference>